<name>A0A2P2QSF2_RHIMU</name>
<dbReference type="AlphaFoldDB" id="A0A2P2QSF2"/>
<sequence length="28" mass="3182">MDTFSALAVCYIFFLLLKISETPLSKTE</sequence>
<reference evidence="1" key="1">
    <citation type="submission" date="2018-02" db="EMBL/GenBank/DDBJ databases">
        <title>Rhizophora mucronata_Transcriptome.</title>
        <authorList>
            <person name="Meera S.P."/>
            <person name="Sreeshan A."/>
            <person name="Augustine A."/>
        </authorList>
    </citation>
    <scope>NUCLEOTIDE SEQUENCE</scope>
    <source>
        <tissue evidence="1">Leaf</tissue>
    </source>
</reference>
<protein>
    <submittedName>
        <fullName evidence="1">Uncharacterized protein</fullName>
    </submittedName>
</protein>
<evidence type="ECO:0000313" key="1">
    <source>
        <dbReference type="EMBL" id="MBX69841.1"/>
    </source>
</evidence>
<accession>A0A2P2QSF2</accession>
<proteinExistence type="predicted"/>
<organism evidence="1">
    <name type="scientific">Rhizophora mucronata</name>
    <name type="common">Asiatic mangrove</name>
    <dbReference type="NCBI Taxonomy" id="61149"/>
    <lineage>
        <taxon>Eukaryota</taxon>
        <taxon>Viridiplantae</taxon>
        <taxon>Streptophyta</taxon>
        <taxon>Embryophyta</taxon>
        <taxon>Tracheophyta</taxon>
        <taxon>Spermatophyta</taxon>
        <taxon>Magnoliopsida</taxon>
        <taxon>eudicotyledons</taxon>
        <taxon>Gunneridae</taxon>
        <taxon>Pentapetalae</taxon>
        <taxon>rosids</taxon>
        <taxon>fabids</taxon>
        <taxon>Malpighiales</taxon>
        <taxon>Rhizophoraceae</taxon>
        <taxon>Rhizophora</taxon>
    </lineage>
</organism>
<dbReference type="EMBL" id="GGEC01089357">
    <property type="protein sequence ID" value="MBX69841.1"/>
    <property type="molecule type" value="Transcribed_RNA"/>
</dbReference>